<feature type="compositionally biased region" description="Low complexity" evidence="1">
    <location>
        <begin position="62"/>
        <end position="73"/>
    </location>
</feature>
<keyword evidence="2" id="KW-1133">Transmembrane helix</keyword>
<accession>A0A1X0DD85</accession>
<gene>
    <name evidence="4" type="ORF">BST26_11840</name>
</gene>
<name>A0A1X0DD85_9MYCO</name>
<protein>
    <recommendedName>
        <fullName evidence="3">DUF8017 domain-containing protein</fullName>
    </recommendedName>
</protein>
<evidence type="ECO:0000313" key="4">
    <source>
        <dbReference type="EMBL" id="ORA70132.1"/>
    </source>
</evidence>
<evidence type="ECO:0000313" key="5">
    <source>
        <dbReference type="Proteomes" id="UP000192801"/>
    </source>
</evidence>
<evidence type="ECO:0000256" key="2">
    <source>
        <dbReference type="SAM" id="Phobius"/>
    </source>
</evidence>
<sequence>MQSYQQWYGEAPSLGGAGAPEPPSRKWRVIALTALAVVVVLVATGALLWGLGGTNSETTGAVASTTGAGVSSTPQATTSEPLFPSTSVSVPPRGSNACLGKAAPNTPTGWQTVEAKRGLSYDVPGNWEVSSCGTLIGWEKKCPDGPFGYCPIRTMSGAASLDNPKCAKSSLAVSGVPGSSDISDINQSVNAEATKVADIYTSEDGQVPAVSLSSPKSLTVSGRPAVQVIATVTGIKADACTGPSALHSMVATTVPGQDGTVLFVISLEQGIDGAPDAGVIDRMVASLRTT</sequence>
<feature type="transmembrane region" description="Helical" evidence="2">
    <location>
        <begin position="29"/>
        <end position="51"/>
    </location>
</feature>
<dbReference type="Pfam" id="PF26056">
    <property type="entry name" value="DUF8017"/>
    <property type="match status" value="1"/>
</dbReference>
<evidence type="ECO:0000259" key="3">
    <source>
        <dbReference type="Pfam" id="PF26056"/>
    </source>
</evidence>
<feature type="compositionally biased region" description="Polar residues" evidence="1">
    <location>
        <begin position="74"/>
        <end position="88"/>
    </location>
</feature>
<keyword evidence="2" id="KW-0472">Membrane</keyword>
<proteinExistence type="predicted"/>
<feature type="domain" description="DUF8017" evidence="3">
    <location>
        <begin position="104"/>
        <end position="289"/>
    </location>
</feature>
<keyword evidence="2" id="KW-0812">Transmembrane</keyword>
<dbReference type="InterPro" id="IPR058330">
    <property type="entry name" value="DUF8017"/>
</dbReference>
<comment type="caution">
    <text evidence="4">The sequence shown here is derived from an EMBL/GenBank/DDBJ whole genome shotgun (WGS) entry which is preliminary data.</text>
</comment>
<dbReference type="AlphaFoldDB" id="A0A1X0DD85"/>
<reference evidence="4 5" key="1">
    <citation type="submission" date="2016-12" db="EMBL/GenBank/DDBJ databases">
        <title>The new phylogeny of genus Mycobacterium.</title>
        <authorList>
            <person name="Tortoli E."/>
            <person name="Trovato A."/>
            <person name="Cirillo D.M."/>
        </authorList>
    </citation>
    <scope>NUCLEOTIDE SEQUENCE [LARGE SCALE GENOMIC DNA]</scope>
    <source>
        <strain evidence="4 5">DSM 45130</strain>
    </source>
</reference>
<dbReference type="Proteomes" id="UP000192801">
    <property type="component" value="Unassembled WGS sequence"/>
</dbReference>
<dbReference type="EMBL" id="MVHS01000025">
    <property type="protein sequence ID" value="ORA70132.1"/>
    <property type="molecule type" value="Genomic_DNA"/>
</dbReference>
<feature type="region of interest" description="Disordered" evidence="1">
    <location>
        <begin position="62"/>
        <end position="88"/>
    </location>
</feature>
<evidence type="ECO:0000256" key="1">
    <source>
        <dbReference type="SAM" id="MobiDB-lite"/>
    </source>
</evidence>
<keyword evidence="5" id="KW-1185">Reference proteome</keyword>
<dbReference type="STRING" id="444597.BST26_11840"/>
<organism evidence="4 5">
    <name type="scientific">Mycolicibacterium insubricum</name>
    <dbReference type="NCBI Taxonomy" id="444597"/>
    <lineage>
        <taxon>Bacteria</taxon>
        <taxon>Bacillati</taxon>
        <taxon>Actinomycetota</taxon>
        <taxon>Actinomycetes</taxon>
        <taxon>Mycobacteriales</taxon>
        <taxon>Mycobacteriaceae</taxon>
        <taxon>Mycolicibacterium</taxon>
    </lineage>
</organism>